<organism evidence="2 3">
    <name type="scientific">Lasius niger</name>
    <name type="common">Black garden ant</name>
    <dbReference type="NCBI Taxonomy" id="67767"/>
    <lineage>
        <taxon>Eukaryota</taxon>
        <taxon>Metazoa</taxon>
        <taxon>Ecdysozoa</taxon>
        <taxon>Arthropoda</taxon>
        <taxon>Hexapoda</taxon>
        <taxon>Insecta</taxon>
        <taxon>Pterygota</taxon>
        <taxon>Neoptera</taxon>
        <taxon>Endopterygota</taxon>
        <taxon>Hymenoptera</taxon>
        <taxon>Apocrita</taxon>
        <taxon>Aculeata</taxon>
        <taxon>Formicoidea</taxon>
        <taxon>Formicidae</taxon>
        <taxon>Formicinae</taxon>
        <taxon>Lasius</taxon>
        <taxon>Lasius</taxon>
    </lineage>
</organism>
<evidence type="ECO:0000313" key="3">
    <source>
        <dbReference type="Proteomes" id="UP000036403"/>
    </source>
</evidence>
<sequence>MDVLNYFATQEWKFTNDRLHALMAKLTSKDRENFFCDVRDIDWNVYFETYIRGIRVYLIKDPLDTLPQARVKWQSPSFGPSSADRLAKKSMCLDLRLTSLVNPQIKRRRDEERGAKMRMS</sequence>
<dbReference type="InterPro" id="IPR033640">
    <property type="entry name" value="FAR_C"/>
</dbReference>
<dbReference type="Pfam" id="PF03015">
    <property type="entry name" value="Sterile"/>
    <property type="match status" value="1"/>
</dbReference>
<comment type="caution">
    <text evidence="2">The sequence shown here is derived from an EMBL/GenBank/DDBJ whole genome shotgun (WGS) entry which is preliminary data.</text>
</comment>
<dbReference type="PaxDb" id="67767-A0A0J7L609"/>
<feature type="domain" description="Fatty acyl-CoA reductase C-terminal" evidence="1">
    <location>
        <begin position="1"/>
        <end position="61"/>
    </location>
</feature>
<evidence type="ECO:0000313" key="2">
    <source>
        <dbReference type="EMBL" id="KMQ98412.1"/>
    </source>
</evidence>
<reference evidence="2 3" key="1">
    <citation type="submission" date="2015-04" db="EMBL/GenBank/DDBJ databases">
        <title>Lasius niger genome sequencing.</title>
        <authorList>
            <person name="Konorov E.A."/>
            <person name="Nikitin M.A."/>
            <person name="Kirill M.V."/>
            <person name="Chang P."/>
        </authorList>
    </citation>
    <scope>NUCLEOTIDE SEQUENCE [LARGE SCALE GENOMIC DNA]</scope>
    <source>
        <tissue evidence="2">Whole</tissue>
    </source>
</reference>
<dbReference type="Proteomes" id="UP000036403">
    <property type="component" value="Unassembled WGS sequence"/>
</dbReference>
<protein>
    <submittedName>
        <fullName evidence="2">Fatty acyl-reductase</fullName>
    </submittedName>
</protein>
<dbReference type="EMBL" id="LBMM01000418">
    <property type="protein sequence ID" value="KMQ98412.1"/>
    <property type="molecule type" value="Genomic_DNA"/>
</dbReference>
<accession>A0A0J7L609</accession>
<dbReference type="STRING" id="67767.A0A0J7L609"/>
<evidence type="ECO:0000259" key="1">
    <source>
        <dbReference type="Pfam" id="PF03015"/>
    </source>
</evidence>
<dbReference type="CDD" id="cd09071">
    <property type="entry name" value="FAR_C"/>
    <property type="match status" value="1"/>
</dbReference>
<dbReference type="OrthoDB" id="429813at2759"/>
<dbReference type="AlphaFoldDB" id="A0A0J7L609"/>
<gene>
    <name evidence="2" type="ORF">RF55_1221</name>
</gene>
<proteinExistence type="predicted"/>
<keyword evidence="3" id="KW-1185">Reference proteome</keyword>
<name>A0A0J7L609_LASNI</name>